<evidence type="ECO:0000313" key="10">
    <source>
        <dbReference type="Proteomes" id="UP000694865"/>
    </source>
</evidence>
<dbReference type="PROSITE" id="PS00028">
    <property type="entry name" value="ZINC_FINGER_C2H2_1"/>
    <property type="match status" value="4"/>
</dbReference>
<feature type="domain" description="C2H2-type" evidence="9">
    <location>
        <begin position="584"/>
        <end position="607"/>
    </location>
</feature>
<sequence length="710" mass="79913">MPVITCRDETDGGETPRKRTRFLSSVTTRSQTKTKPTRSTLKTKRSLKMKLKTKLKSKKAAKEKAAKAKIKEEQGRPSDKPKGRILNLDQIRKLSDTTLLKKFAEHRIDKVNKKSDKIPAEHMYICKLLPDNCCKVVKGVDRIAKHDMKRHLLAHIGELLTLSATEPANANKLEFTSIEDGSGMVREGESTLKGQNPDPPIQPDSNTSSSEDYEDRTFEPNPDASTYLVPVLQKPVTIELPKSADMQRSSFTVIKSSEGLNEVVLLPKGQFINLTTMADSSDNSNPLAKGILLADKVPNIKKDTVAGSLQRQRYVPNILRRSRRSSQSSPSKKSTSGIESRLTLSEFAQIVTEEAGYSDEIASAAYHDDHNYTIVQKKPQVPELMNTDAEGKPVRPETSSQYIEMDSPPNYYEGGLAADGNAKLNPEQQQQQQQMQMNSLSRAKPTRIKMSEVMRNAKTEVEKSDEDAQSKQVRLKALEILKSMRKRRARLDDGNGKGQFECEICGKLYTAGATLTAHYRSHAGIKPFQCQICKASFTRLHSLNYHMMIHNSQSRFTCEFCSRKFRHPSHFKEHLRRHTGEAPFACCDCPRRFKTRNTYKRHLRSKHGKVLTAKGITTMEGVPVAMPVTVPALPIVTSIKSEVVVYDEEEEEEDNDDEEKEQGDEFVELEVVGEDNEQGERDEGHVIETMGSHLQKIEEHNEEIAESVCT</sequence>
<keyword evidence="2" id="KW-0479">Metal-binding</keyword>
<dbReference type="PANTHER" id="PTHR16515:SF49">
    <property type="entry name" value="GASTRULA ZINC FINGER PROTEIN XLCGF49.1-LIKE-RELATED"/>
    <property type="match status" value="1"/>
</dbReference>
<dbReference type="Proteomes" id="UP000694865">
    <property type="component" value="Unplaced"/>
</dbReference>
<dbReference type="SUPFAM" id="SSF57667">
    <property type="entry name" value="beta-beta-alpha zinc fingers"/>
    <property type="match status" value="2"/>
</dbReference>
<dbReference type="GeneID" id="100370567"/>
<comment type="subcellular location">
    <subcellularLocation>
        <location evidence="1">Nucleus</location>
    </subcellularLocation>
</comment>
<evidence type="ECO:0000256" key="8">
    <source>
        <dbReference type="SAM" id="MobiDB-lite"/>
    </source>
</evidence>
<evidence type="ECO:0000313" key="11">
    <source>
        <dbReference type="RefSeq" id="XP_006820242.1"/>
    </source>
</evidence>
<feature type="region of interest" description="Disordered" evidence="8">
    <location>
        <begin position="175"/>
        <end position="224"/>
    </location>
</feature>
<feature type="compositionally biased region" description="Basic and acidic residues" evidence="8">
    <location>
        <begin position="60"/>
        <end position="82"/>
    </location>
</feature>
<feature type="compositionally biased region" description="Polar residues" evidence="8">
    <location>
        <begin position="22"/>
        <end position="38"/>
    </location>
</feature>
<accession>A0ABM0MJQ1</accession>
<proteinExistence type="predicted"/>
<dbReference type="InterPro" id="IPR013087">
    <property type="entry name" value="Znf_C2H2_type"/>
</dbReference>
<keyword evidence="10" id="KW-1185">Reference proteome</keyword>
<organism evidence="10 11">
    <name type="scientific">Saccoglossus kowalevskii</name>
    <name type="common">Acorn worm</name>
    <dbReference type="NCBI Taxonomy" id="10224"/>
    <lineage>
        <taxon>Eukaryota</taxon>
        <taxon>Metazoa</taxon>
        <taxon>Hemichordata</taxon>
        <taxon>Enteropneusta</taxon>
        <taxon>Harrimaniidae</taxon>
        <taxon>Saccoglossus</taxon>
    </lineage>
</organism>
<evidence type="ECO:0000256" key="1">
    <source>
        <dbReference type="ARBA" id="ARBA00004123"/>
    </source>
</evidence>
<dbReference type="RefSeq" id="XP_006820242.1">
    <property type="nucleotide sequence ID" value="XM_006820179.1"/>
</dbReference>
<evidence type="ECO:0000256" key="7">
    <source>
        <dbReference type="PROSITE-ProRule" id="PRU00042"/>
    </source>
</evidence>
<dbReference type="PROSITE" id="PS50157">
    <property type="entry name" value="ZINC_FINGER_C2H2_2"/>
    <property type="match status" value="4"/>
</dbReference>
<feature type="domain" description="C2H2-type" evidence="9">
    <location>
        <begin position="500"/>
        <end position="527"/>
    </location>
</feature>
<keyword evidence="3" id="KW-0677">Repeat</keyword>
<feature type="compositionally biased region" description="Basic and acidic residues" evidence="8">
    <location>
        <begin position="1"/>
        <end position="17"/>
    </location>
</feature>
<dbReference type="PANTHER" id="PTHR16515">
    <property type="entry name" value="PR DOMAIN ZINC FINGER PROTEIN"/>
    <property type="match status" value="1"/>
</dbReference>
<feature type="compositionally biased region" description="Basic residues" evidence="8">
    <location>
        <begin position="41"/>
        <end position="59"/>
    </location>
</feature>
<feature type="domain" description="C2H2-type" evidence="9">
    <location>
        <begin position="556"/>
        <end position="583"/>
    </location>
</feature>
<keyword evidence="4 7" id="KW-0863">Zinc-finger</keyword>
<dbReference type="Pfam" id="PF00096">
    <property type="entry name" value="zf-C2H2"/>
    <property type="match status" value="3"/>
</dbReference>
<evidence type="ECO:0000256" key="5">
    <source>
        <dbReference type="ARBA" id="ARBA00022833"/>
    </source>
</evidence>
<feature type="compositionally biased region" description="Low complexity" evidence="8">
    <location>
        <begin position="325"/>
        <end position="336"/>
    </location>
</feature>
<evidence type="ECO:0000256" key="3">
    <source>
        <dbReference type="ARBA" id="ARBA00022737"/>
    </source>
</evidence>
<dbReference type="InterPro" id="IPR036236">
    <property type="entry name" value="Znf_C2H2_sf"/>
</dbReference>
<evidence type="ECO:0000256" key="4">
    <source>
        <dbReference type="ARBA" id="ARBA00022771"/>
    </source>
</evidence>
<gene>
    <name evidence="11" type="primary">LOC100370567</name>
</gene>
<dbReference type="SMART" id="SM00355">
    <property type="entry name" value="ZnF_C2H2"/>
    <property type="match status" value="4"/>
</dbReference>
<dbReference type="InterPro" id="IPR050331">
    <property type="entry name" value="Zinc_finger"/>
</dbReference>
<feature type="region of interest" description="Disordered" evidence="8">
    <location>
        <begin position="311"/>
        <end position="339"/>
    </location>
</feature>
<feature type="domain" description="C2H2-type" evidence="9">
    <location>
        <begin position="528"/>
        <end position="555"/>
    </location>
</feature>
<evidence type="ECO:0000259" key="9">
    <source>
        <dbReference type="PROSITE" id="PS50157"/>
    </source>
</evidence>
<name>A0ABM0MJQ1_SACKO</name>
<evidence type="ECO:0000256" key="6">
    <source>
        <dbReference type="ARBA" id="ARBA00023242"/>
    </source>
</evidence>
<feature type="region of interest" description="Disordered" evidence="8">
    <location>
        <begin position="1"/>
        <end position="85"/>
    </location>
</feature>
<protein>
    <submittedName>
        <fullName evidence="11">Zinc finger protein 131-like</fullName>
    </submittedName>
</protein>
<keyword evidence="5" id="KW-0862">Zinc</keyword>
<evidence type="ECO:0000256" key="2">
    <source>
        <dbReference type="ARBA" id="ARBA00022723"/>
    </source>
</evidence>
<dbReference type="Gene3D" id="3.30.160.60">
    <property type="entry name" value="Classic Zinc Finger"/>
    <property type="match status" value="4"/>
</dbReference>
<keyword evidence="6" id="KW-0539">Nucleus</keyword>
<reference evidence="11" key="1">
    <citation type="submission" date="2025-08" db="UniProtKB">
        <authorList>
            <consortium name="RefSeq"/>
        </authorList>
    </citation>
    <scope>IDENTIFICATION</scope>
    <source>
        <tissue evidence="11">Testes</tissue>
    </source>
</reference>